<evidence type="ECO:0000259" key="1">
    <source>
        <dbReference type="Pfam" id="PF24483"/>
    </source>
</evidence>
<dbReference type="Proteomes" id="UP000241462">
    <property type="component" value="Unassembled WGS sequence"/>
</dbReference>
<dbReference type="EMBL" id="KZ678373">
    <property type="protein sequence ID" value="PSS03885.1"/>
    <property type="molecule type" value="Genomic_DNA"/>
</dbReference>
<evidence type="ECO:0000313" key="2">
    <source>
        <dbReference type="EMBL" id="PSS03885.1"/>
    </source>
</evidence>
<gene>
    <name evidence="2" type="ORF">BD289DRAFT_449313</name>
</gene>
<dbReference type="Pfam" id="PF24483">
    <property type="entry name" value="DUF7582"/>
    <property type="match status" value="1"/>
</dbReference>
<feature type="domain" description="DUF7582" evidence="1">
    <location>
        <begin position="165"/>
        <end position="321"/>
    </location>
</feature>
<keyword evidence="3" id="KW-1185">Reference proteome</keyword>
<proteinExistence type="predicted"/>
<accession>A0A2T3AN61</accession>
<reference evidence="2 3" key="1">
    <citation type="journal article" date="2018" name="Mycol. Prog.">
        <title>Coniella lustricola, a new species from submerged detritus.</title>
        <authorList>
            <person name="Raudabaugh D.B."/>
            <person name="Iturriaga T."/>
            <person name="Carver A."/>
            <person name="Mondo S."/>
            <person name="Pangilinan J."/>
            <person name="Lipzen A."/>
            <person name="He G."/>
            <person name="Amirebrahimi M."/>
            <person name="Grigoriev I.V."/>
            <person name="Miller A.N."/>
        </authorList>
    </citation>
    <scope>NUCLEOTIDE SEQUENCE [LARGE SCALE GENOMIC DNA]</scope>
    <source>
        <strain evidence="2 3">B22-T-1</strain>
    </source>
</reference>
<evidence type="ECO:0000313" key="3">
    <source>
        <dbReference type="Proteomes" id="UP000241462"/>
    </source>
</evidence>
<dbReference type="InterPro" id="IPR056004">
    <property type="entry name" value="DUF7582"/>
</dbReference>
<dbReference type="OrthoDB" id="5350192at2759"/>
<organism evidence="2 3">
    <name type="scientific">Coniella lustricola</name>
    <dbReference type="NCBI Taxonomy" id="2025994"/>
    <lineage>
        <taxon>Eukaryota</taxon>
        <taxon>Fungi</taxon>
        <taxon>Dikarya</taxon>
        <taxon>Ascomycota</taxon>
        <taxon>Pezizomycotina</taxon>
        <taxon>Sordariomycetes</taxon>
        <taxon>Sordariomycetidae</taxon>
        <taxon>Diaporthales</taxon>
        <taxon>Schizoparmaceae</taxon>
        <taxon>Coniella</taxon>
    </lineage>
</organism>
<name>A0A2T3AN61_9PEZI</name>
<sequence>MSLKSQLPTRLEADACILEANRLPSYLVPALEYVSRRLAAKGLQITLVVATRDYQFPSLVTKNHSRVSVCVPTMTPVTPSSPVDAACSSGLITIKSLVRNRRHSRSTAAHHTQGLAKLVRTTTARSGAASHGLRTPATPASGITTTSSAFQIPCTTPATARMSLEQQRPPLRFIHATPLPAHAHKLIANTLARATRKFCLAAPLMAHEPSAFHIPPLVLHSSILQNETLHASEGLTVLSLDALYTFKAGLSHYAVQRAEFGSHFRLEDAVDDLRRYVLSSVGGGKRRLLKSTLMSAYSWLGPVNETALSDVMTMYSQAYGSAMETGVQDDLAQLNDGPALAASVALAKVVDGSAAIKTSKPLTELPRQATARLNATTIKTVPRSSLALVASPPATPHTQKVISTLASVAALPASGYSVQSQLLLPSMSAQNWILEEQSPIFDKDLVNDAGIWAAETSTTAAKMDMEPVDESKTEEVCVMMAQHPLPALPPEASDIPMTLVHASIEPALASPAATAAKTLRRASPPALRIQTSFPAPLKPTAQRKKTPMPASLLVAPILHVADDIPIEITIPESDNEAEYDANLTDFEDADLTARSPVKTPGGSMWLCIDDILSSYAQPRSPFEHRRKISCLFDAVSPLREKAAPMTPNGYDDISPITRGEWGFLMVGDQFRTRTATVMCV</sequence>
<dbReference type="InParanoid" id="A0A2T3AN61"/>
<protein>
    <recommendedName>
        <fullName evidence="1">DUF7582 domain-containing protein</fullName>
    </recommendedName>
</protein>
<dbReference type="STRING" id="2025994.A0A2T3AN61"/>
<dbReference type="AlphaFoldDB" id="A0A2T3AN61"/>